<dbReference type="GO" id="GO:0003676">
    <property type="term" value="F:nucleic acid binding"/>
    <property type="evidence" value="ECO:0007669"/>
    <property type="project" value="InterPro"/>
</dbReference>
<keyword evidence="4" id="KW-0479">Metal-binding</keyword>
<keyword evidence="2" id="KW-0963">Cytoplasm</keyword>
<dbReference type="EMBL" id="GEEE01015046">
    <property type="protein sequence ID" value="JAP48179.1"/>
    <property type="molecule type" value="Transcribed_RNA"/>
</dbReference>
<dbReference type="PROSITE" id="PS00028">
    <property type="entry name" value="ZINC_FINGER_C2H2_1"/>
    <property type="match status" value="1"/>
</dbReference>
<keyword evidence="5" id="KW-0677">Repeat</keyword>
<sequence>MATATFCPTCQASLPTADRRTHLKTDWHIYNLKRVVADLPPICETEFSKKQATFLSTVSVPVSGKKFHCQCCKKSFNSQKSYGNHIGSKQHQANIEDFKKYAPLVSLMSLLMLIFFLSRSANAAEQTSAEVGKISAEKQINTEEEEKEEEEDSWTSFPLPVGACLFCDRSFTEEVRDVSDAASRVLTHMADCHRFSLPDADRLIDPVSLLAELGRLVGEEYACLACGRQFHGRVYGEVPSSARQRRRIALAAVRAHMRDAKHQYLYCGPDDPVHIALAVAEAEEAIASDGRRELRAGSLPPVARVGGELYSQFYQPERADRTLVVPDNDETAFELRLPSGAVLGHRKFYQTVYRQNLPPAVNASEARRRALALTHTSCCLPLSLTAGQRNQNNANSGALLAVSDAAGRGHLRVSRLEVHQQTVQRTICDKYNLDLGMRGNLVLRGHLRRQY</sequence>
<evidence type="ECO:0000256" key="7">
    <source>
        <dbReference type="ARBA" id="ARBA00034126"/>
    </source>
</evidence>
<dbReference type="GO" id="GO:0042273">
    <property type="term" value="P:ribosomal large subunit biogenesis"/>
    <property type="evidence" value="ECO:0007669"/>
    <property type="project" value="TreeGrafter"/>
</dbReference>
<evidence type="ECO:0000256" key="1">
    <source>
        <dbReference type="ARBA" id="ARBA00004496"/>
    </source>
</evidence>
<dbReference type="PANTHER" id="PTHR13182">
    <property type="entry name" value="ZINC FINGER PROTEIN 622"/>
    <property type="match status" value="1"/>
</dbReference>
<evidence type="ECO:0000256" key="2">
    <source>
        <dbReference type="ARBA" id="ARBA00022490"/>
    </source>
</evidence>
<dbReference type="AlphaFoldDB" id="A0A0X3P8J8"/>
<dbReference type="Pfam" id="PF12874">
    <property type="entry name" value="zf-met"/>
    <property type="match status" value="1"/>
</dbReference>
<feature type="domain" description="C2H2-type" evidence="8">
    <location>
        <begin position="69"/>
        <end position="91"/>
    </location>
</feature>
<evidence type="ECO:0000259" key="8">
    <source>
        <dbReference type="PROSITE" id="PS00028"/>
    </source>
</evidence>
<evidence type="ECO:0000256" key="6">
    <source>
        <dbReference type="ARBA" id="ARBA00022833"/>
    </source>
</evidence>
<evidence type="ECO:0000256" key="3">
    <source>
        <dbReference type="ARBA" id="ARBA00022517"/>
    </source>
</evidence>
<dbReference type="InterPro" id="IPR036236">
    <property type="entry name" value="Znf_C2H2_sf"/>
</dbReference>
<comment type="subcellular location">
    <subcellularLocation>
        <location evidence="1">Cytoplasm</location>
    </subcellularLocation>
</comment>
<dbReference type="SUPFAM" id="SSF57667">
    <property type="entry name" value="beta-beta-alpha zinc fingers"/>
    <property type="match status" value="1"/>
</dbReference>
<evidence type="ECO:0000313" key="9">
    <source>
        <dbReference type="EMBL" id="JAP48179.1"/>
    </source>
</evidence>
<gene>
    <name evidence="9" type="primary">REH1</name>
    <name evidence="9" type="ORF">TR152820</name>
</gene>
<dbReference type="SMART" id="SM00451">
    <property type="entry name" value="ZnF_U1"/>
    <property type="match status" value="2"/>
</dbReference>
<dbReference type="GO" id="GO:0008270">
    <property type="term" value="F:zinc ion binding"/>
    <property type="evidence" value="ECO:0007669"/>
    <property type="project" value="InterPro"/>
</dbReference>
<proteinExistence type="inferred from homology"/>
<dbReference type="GO" id="GO:0005737">
    <property type="term" value="C:cytoplasm"/>
    <property type="evidence" value="ECO:0007669"/>
    <property type="project" value="UniProtKB-SubCell"/>
</dbReference>
<dbReference type="InterPro" id="IPR003604">
    <property type="entry name" value="Matrin/U1-like-C_Znf_C2H2"/>
</dbReference>
<dbReference type="PANTHER" id="PTHR13182:SF8">
    <property type="entry name" value="CYTOPLASMIC 60S SUBUNIT BIOGENESIS FACTOR ZNF622"/>
    <property type="match status" value="1"/>
</dbReference>
<dbReference type="Pfam" id="PF12756">
    <property type="entry name" value="zf-C2H2_2"/>
    <property type="match status" value="1"/>
</dbReference>
<organism evidence="9">
    <name type="scientific">Schistocephalus solidus</name>
    <name type="common">Tapeworm</name>
    <dbReference type="NCBI Taxonomy" id="70667"/>
    <lineage>
        <taxon>Eukaryota</taxon>
        <taxon>Metazoa</taxon>
        <taxon>Spiralia</taxon>
        <taxon>Lophotrochozoa</taxon>
        <taxon>Platyhelminthes</taxon>
        <taxon>Cestoda</taxon>
        <taxon>Eucestoda</taxon>
        <taxon>Diphyllobothriidea</taxon>
        <taxon>Diphyllobothriidae</taxon>
        <taxon>Schistocephalus</taxon>
    </lineage>
</organism>
<accession>A0A0X3P8J8</accession>
<dbReference type="InterPro" id="IPR040025">
    <property type="entry name" value="Znf622/Rei1/Reh1"/>
</dbReference>
<keyword evidence="3" id="KW-0690">Ribosome biogenesis</keyword>
<dbReference type="InterPro" id="IPR013087">
    <property type="entry name" value="Znf_C2H2_type"/>
</dbReference>
<reference evidence="9" key="1">
    <citation type="submission" date="2016-01" db="EMBL/GenBank/DDBJ databases">
        <title>Reference transcriptome for the parasite Schistocephalus solidus: insights into the molecular evolution of parasitism.</title>
        <authorList>
            <person name="Hebert F.O."/>
            <person name="Grambauer S."/>
            <person name="Barber I."/>
            <person name="Landry C.R."/>
            <person name="Aubin-Horth N."/>
        </authorList>
    </citation>
    <scope>NUCLEOTIDE SEQUENCE</scope>
</reference>
<keyword evidence="6" id="KW-0862">Zinc</keyword>
<dbReference type="GO" id="GO:0030687">
    <property type="term" value="C:preribosome, large subunit precursor"/>
    <property type="evidence" value="ECO:0007669"/>
    <property type="project" value="TreeGrafter"/>
</dbReference>
<evidence type="ECO:0000256" key="4">
    <source>
        <dbReference type="ARBA" id="ARBA00022723"/>
    </source>
</evidence>
<dbReference type="InterPro" id="IPR041661">
    <property type="entry name" value="ZN622/Rei1/Reh1_Znf-C2H2"/>
</dbReference>
<comment type="similarity">
    <text evidence="7">Belongs to the REI1 family.</text>
</comment>
<dbReference type="Gene3D" id="3.30.160.60">
    <property type="entry name" value="Classic Zinc Finger"/>
    <property type="match status" value="1"/>
</dbReference>
<evidence type="ECO:0000256" key="5">
    <source>
        <dbReference type="ARBA" id="ARBA00022737"/>
    </source>
</evidence>
<name>A0A0X3P8J8_SCHSO</name>
<protein>
    <submittedName>
        <fullName evidence="9">Cytoplasmic 60S subunit biogenesis factor REH1</fullName>
    </submittedName>
</protein>